<evidence type="ECO:0000313" key="2">
    <source>
        <dbReference type="EMBL" id="MVN22916.1"/>
    </source>
</evidence>
<feature type="region of interest" description="Disordered" evidence="1">
    <location>
        <begin position="1"/>
        <end position="122"/>
    </location>
</feature>
<dbReference type="RefSeq" id="WP_157568635.1">
    <property type="nucleotide sequence ID" value="NZ_WPIK01000015.1"/>
</dbReference>
<evidence type="ECO:0000313" key="3">
    <source>
        <dbReference type="Proteomes" id="UP000462014"/>
    </source>
</evidence>
<sequence>MATTNNLNDTAEEQPLTTTGGPTDQLAPEGDAKDNQDFEDDDDAPLDDELAANSSDFDDEPIEDEDEDLDDDEVKRLFPGEDSYTEDEDDDEPYEGIRHGDQEDEGLVDDNMTGMPVIPSPS</sequence>
<reference evidence="2 3" key="1">
    <citation type="submission" date="2019-12" db="EMBL/GenBank/DDBJ databases">
        <title>Mucilaginibacter sp. HMF7410 genome sequencing and assembly.</title>
        <authorList>
            <person name="Kang H."/>
            <person name="Cha I."/>
            <person name="Kim H."/>
            <person name="Joh K."/>
        </authorList>
    </citation>
    <scope>NUCLEOTIDE SEQUENCE [LARGE SCALE GENOMIC DNA]</scope>
    <source>
        <strain evidence="2 3">HMF7410</strain>
    </source>
</reference>
<dbReference type="Proteomes" id="UP000462014">
    <property type="component" value="Unassembled WGS sequence"/>
</dbReference>
<dbReference type="AlphaFoldDB" id="A0A7K1T027"/>
<proteinExistence type="predicted"/>
<feature type="compositionally biased region" description="Polar residues" evidence="1">
    <location>
        <begin position="1"/>
        <end position="22"/>
    </location>
</feature>
<keyword evidence="3" id="KW-1185">Reference proteome</keyword>
<feature type="compositionally biased region" description="Acidic residues" evidence="1">
    <location>
        <begin position="37"/>
        <end position="72"/>
    </location>
</feature>
<name>A0A7K1T027_9SPHI</name>
<gene>
    <name evidence="2" type="ORF">GO621_15430</name>
</gene>
<organism evidence="2 3">
    <name type="scientific">Mucilaginibacter arboris</name>
    <dbReference type="NCBI Taxonomy" id="2682090"/>
    <lineage>
        <taxon>Bacteria</taxon>
        <taxon>Pseudomonadati</taxon>
        <taxon>Bacteroidota</taxon>
        <taxon>Sphingobacteriia</taxon>
        <taxon>Sphingobacteriales</taxon>
        <taxon>Sphingobacteriaceae</taxon>
        <taxon>Mucilaginibacter</taxon>
    </lineage>
</organism>
<comment type="caution">
    <text evidence="2">The sequence shown here is derived from an EMBL/GenBank/DDBJ whole genome shotgun (WGS) entry which is preliminary data.</text>
</comment>
<accession>A0A7K1T027</accession>
<dbReference type="EMBL" id="WPIK01000015">
    <property type="protein sequence ID" value="MVN22916.1"/>
    <property type="molecule type" value="Genomic_DNA"/>
</dbReference>
<feature type="compositionally biased region" description="Acidic residues" evidence="1">
    <location>
        <begin position="83"/>
        <end position="94"/>
    </location>
</feature>
<evidence type="ECO:0000256" key="1">
    <source>
        <dbReference type="SAM" id="MobiDB-lite"/>
    </source>
</evidence>
<protein>
    <submittedName>
        <fullName evidence="2">Uncharacterized protein</fullName>
    </submittedName>
</protein>